<accession>A0ABP9EI55</accession>
<dbReference type="InterPro" id="IPR036890">
    <property type="entry name" value="HATPase_C_sf"/>
</dbReference>
<evidence type="ECO:0000256" key="10">
    <source>
        <dbReference type="SAM" id="Phobius"/>
    </source>
</evidence>
<dbReference type="InterPro" id="IPR011712">
    <property type="entry name" value="Sig_transdc_His_kin_sub3_dim/P"/>
</dbReference>
<evidence type="ECO:0000313" key="12">
    <source>
        <dbReference type="EMBL" id="GAA4877739.1"/>
    </source>
</evidence>
<keyword evidence="10" id="KW-1133">Transmembrane helix</keyword>
<comment type="caution">
    <text evidence="12">The sequence shown here is derived from an EMBL/GenBank/DDBJ whole genome shotgun (WGS) entry which is preliminary data.</text>
</comment>
<dbReference type="SMART" id="SM00387">
    <property type="entry name" value="HATPase_c"/>
    <property type="match status" value="1"/>
</dbReference>
<keyword evidence="10" id="KW-0472">Membrane</keyword>
<feature type="transmembrane region" description="Helical" evidence="10">
    <location>
        <begin position="62"/>
        <end position="84"/>
    </location>
</feature>
<evidence type="ECO:0000256" key="6">
    <source>
        <dbReference type="ARBA" id="ARBA00022777"/>
    </source>
</evidence>
<dbReference type="Pfam" id="PF02518">
    <property type="entry name" value="HATPase_c"/>
    <property type="match status" value="1"/>
</dbReference>
<evidence type="ECO:0000256" key="2">
    <source>
        <dbReference type="ARBA" id="ARBA00012438"/>
    </source>
</evidence>
<comment type="catalytic activity">
    <reaction evidence="1">
        <text>ATP + protein L-histidine = ADP + protein N-phospho-L-histidine.</text>
        <dbReference type="EC" id="2.7.13.3"/>
    </reaction>
</comment>
<feature type="transmembrane region" description="Helical" evidence="10">
    <location>
        <begin position="251"/>
        <end position="275"/>
    </location>
</feature>
<dbReference type="CDD" id="cd16917">
    <property type="entry name" value="HATPase_UhpB-NarQ-NarX-like"/>
    <property type="match status" value="1"/>
</dbReference>
<keyword evidence="6" id="KW-0418">Kinase</keyword>
<evidence type="ECO:0000256" key="8">
    <source>
        <dbReference type="ARBA" id="ARBA00023012"/>
    </source>
</evidence>
<dbReference type="PANTHER" id="PTHR24421:SF10">
    <property type="entry name" value="NITRATE_NITRITE SENSOR PROTEIN NARQ"/>
    <property type="match status" value="1"/>
</dbReference>
<sequence>MAGWANAGSRSPPTPCDRPVPAGHGLRQGLWDGLDPHPAACHRDHVDRGGRRSGAATRTLRLALVALVAAVVLCAAIEMVLLVGSPEGPYGLLVLLPLTGVVYAGVGAVAWARRPSNRTGPILVAGALAWLAAALVNTLVPALIAVGQITAWIPIAIVLHALLAFPSGRLGARGPRMLAAAGYLVALLPQPARYAATPLATPYDPLFVADRPAVAAAATLAQTVAATALLGVVAAVLVRRLVLADRDRRRALLPVYAYGAVAVLSISVLSALTRYAGADPLLAPVLQLLAQAGVPVAFTAAMLRGGFARTGELQELAAWLARPGREGDLRGALARALGDPSLRLAFPVERAEGTDGADGSWVDEAGAPVALPAPGDDRVAVPVVLGEREVAVVIHDRALHPDPEPVRAAGRIVALAADRERLTAALLASREDLRASRARLVASGDRERRRLARDLHDRLQSRLVLLAVAASDASVADEGSLAAVRRGIEDAVTELRDLVHDVLPALLIEQGLVAAVEDLAERSPLPLVLTAEAGADEDLLPAAESTAYHVVVEAVTNAVKHAGATKVAVDIARVGGRLRVEVADDGVGGARVGAGAGLRGVADRAGAVGGGIVLDSAEGRGTRLVLEVPCGS</sequence>
<feature type="transmembrane region" description="Helical" evidence="10">
    <location>
        <begin position="177"/>
        <end position="196"/>
    </location>
</feature>
<dbReference type="Proteomes" id="UP001500457">
    <property type="component" value="Unassembled WGS sequence"/>
</dbReference>
<dbReference type="Gene3D" id="3.30.565.10">
    <property type="entry name" value="Histidine kinase-like ATPase, C-terminal domain"/>
    <property type="match status" value="1"/>
</dbReference>
<feature type="transmembrane region" description="Helical" evidence="10">
    <location>
        <begin position="142"/>
        <end position="165"/>
    </location>
</feature>
<keyword evidence="13" id="KW-1185">Reference proteome</keyword>
<dbReference type="EC" id="2.7.13.3" evidence="2"/>
<evidence type="ECO:0000256" key="5">
    <source>
        <dbReference type="ARBA" id="ARBA00022741"/>
    </source>
</evidence>
<dbReference type="InterPro" id="IPR003594">
    <property type="entry name" value="HATPase_dom"/>
</dbReference>
<feature type="transmembrane region" description="Helical" evidence="10">
    <location>
        <begin position="216"/>
        <end position="239"/>
    </location>
</feature>
<keyword evidence="7" id="KW-0067">ATP-binding</keyword>
<keyword evidence="10" id="KW-0812">Transmembrane</keyword>
<name>A0ABP9EI55_9PSEU</name>
<evidence type="ECO:0000256" key="7">
    <source>
        <dbReference type="ARBA" id="ARBA00022840"/>
    </source>
</evidence>
<evidence type="ECO:0000259" key="11">
    <source>
        <dbReference type="SMART" id="SM00387"/>
    </source>
</evidence>
<keyword evidence="5" id="KW-0547">Nucleotide-binding</keyword>
<reference evidence="13" key="1">
    <citation type="journal article" date="2019" name="Int. J. Syst. Evol. Microbiol.">
        <title>The Global Catalogue of Microorganisms (GCM) 10K type strain sequencing project: providing services to taxonomists for standard genome sequencing and annotation.</title>
        <authorList>
            <consortium name="The Broad Institute Genomics Platform"/>
            <consortium name="The Broad Institute Genome Sequencing Center for Infectious Disease"/>
            <person name="Wu L."/>
            <person name="Ma J."/>
        </authorList>
    </citation>
    <scope>NUCLEOTIDE SEQUENCE [LARGE SCALE GENOMIC DNA]</scope>
    <source>
        <strain evidence="13">JCM 17983</strain>
    </source>
</reference>
<dbReference type="SUPFAM" id="SSF55874">
    <property type="entry name" value="ATPase domain of HSP90 chaperone/DNA topoisomerase II/histidine kinase"/>
    <property type="match status" value="1"/>
</dbReference>
<keyword evidence="8" id="KW-0902">Two-component regulatory system</keyword>
<evidence type="ECO:0000256" key="9">
    <source>
        <dbReference type="SAM" id="MobiDB-lite"/>
    </source>
</evidence>
<feature type="transmembrane region" description="Helical" evidence="10">
    <location>
        <begin position="119"/>
        <end position="136"/>
    </location>
</feature>
<dbReference type="EMBL" id="BAABHQ010000007">
    <property type="protein sequence ID" value="GAA4877739.1"/>
    <property type="molecule type" value="Genomic_DNA"/>
</dbReference>
<keyword evidence="4" id="KW-0808">Transferase</keyword>
<dbReference type="InterPro" id="IPR050482">
    <property type="entry name" value="Sensor_HK_TwoCompSys"/>
</dbReference>
<evidence type="ECO:0000313" key="13">
    <source>
        <dbReference type="Proteomes" id="UP001500457"/>
    </source>
</evidence>
<evidence type="ECO:0000256" key="3">
    <source>
        <dbReference type="ARBA" id="ARBA00022553"/>
    </source>
</evidence>
<evidence type="ECO:0000256" key="1">
    <source>
        <dbReference type="ARBA" id="ARBA00000085"/>
    </source>
</evidence>
<proteinExistence type="predicted"/>
<dbReference type="PANTHER" id="PTHR24421">
    <property type="entry name" value="NITRATE/NITRITE SENSOR PROTEIN NARX-RELATED"/>
    <property type="match status" value="1"/>
</dbReference>
<protein>
    <recommendedName>
        <fullName evidence="2">histidine kinase</fullName>
        <ecNumber evidence="2">2.7.13.3</ecNumber>
    </recommendedName>
</protein>
<feature type="transmembrane region" description="Helical" evidence="10">
    <location>
        <begin position="90"/>
        <end position="112"/>
    </location>
</feature>
<feature type="region of interest" description="Disordered" evidence="9">
    <location>
        <begin position="1"/>
        <end position="22"/>
    </location>
</feature>
<keyword evidence="3" id="KW-0597">Phosphoprotein</keyword>
<feature type="domain" description="Histidine kinase/HSP90-like ATPase" evidence="11">
    <location>
        <begin position="542"/>
        <end position="632"/>
    </location>
</feature>
<dbReference type="Pfam" id="PF07730">
    <property type="entry name" value="HisKA_3"/>
    <property type="match status" value="1"/>
</dbReference>
<evidence type="ECO:0000256" key="4">
    <source>
        <dbReference type="ARBA" id="ARBA00022679"/>
    </source>
</evidence>
<organism evidence="12 13">
    <name type="scientific">Actinomycetospora straminea</name>
    <dbReference type="NCBI Taxonomy" id="663607"/>
    <lineage>
        <taxon>Bacteria</taxon>
        <taxon>Bacillati</taxon>
        <taxon>Actinomycetota</taxon>
        <taxon>Actinomycetes</taxon>
        <taxon>Pseudonocardiales</taxon>
        <taxon>Pseudonocardiaceae</taxon>
        <taxon>Actinomycetospora</taxon>
    </lineage>
</organism>
<gene>
    <name evidence="12" type="ORF">GCM10023203_30220</name>
</gene>